<evidence type="ECO:0000256" key="4">
    <source>
        <dbReference type="ARBA" id="ARBA00022801"/>
    </source>
</evidence>
<sequence>MVNRLLHVILIVKQILACDYVPPSHDEVTVALTEYPQHSRTKRNAVWDWVRIETVYDPSFQHLSEEKKKVVKDLIVAARDYFETTIKVQRISSLQLQPWCKVGGGRMFKSNGTVICADDCQKRCGQAFAPLDAPYFTHCFCSPHECPTRHTNWGGKLHNVDFILFVTVLGNHCSEQMRAYANHCARDAATNRPIAGHVNICPHAFGKMRAKDISTWQVTIKHELIHAFVFSSELFQHFPGAGPSKGGDLSVIPNVVHRYTRKNWETSEGPITHDVFMVVTPKVREEARRHFNCSTLEGAEIESQGTVGTAGSHWEKRVFENEAMSAMTTQIDAFSRVTLALFEDSGWYKVNYDKAESMPWGRNLGCTFAKQSCLTWMKSNTKDPYPFCTVYVDTRCSTSRKEKVRCNMLTDSRSLPREYNYNIKNLYHDKKGRSIIGYGSVELADFCPYYRIPSDIWTDVTGTRCTHHDYNHYNNYSLEVFSPTARCFDLDGGIRVRNERGIITWFHSAACYETICKNGTLMIKTQKSKVYPCHQERQFIDVEERVYGVGTVTTRIVCPPCSELCGRDSCAPDRVRRNRTSDPTRITVQPKTQMTGKNLANNPGDEVTGIVHSIAVSLQTGHSYKLNLCMFTRLLYVALTVGQIIACGYMPPSDDEVKVAITEYPRGPRRKREPLWDWIRIETEYDPSFNLLSERKKEVLEDLITAARDYFETTVKVQRLSSLQLKPTCSITGKWFKHNGTHICKGDCEKRCGGAIASTEAHFFAHCVCENNQCATAQTNWGGRLNNADFVLFVSVIGGRCGKQVIAYASHCATDPTTNRPVAGHVNICPDAFDNMKSNEFSQWEATIKHELIHAFVFSTSLFQMFPRAKPAVSEGPITVIPNVIERFTRIDWEGSRGPISHDVYMMVTPKVRKEARRHFNCSTLEGAEIENQGGSGTAGTHWEKRVFENEAMSGIATQVYALSRLTLALFEDSGWYRVNYDKAESMLWGKNFGCNFAKQSCLTWMKSNPANPYPFCTIYEDA</sequence>
<feature type="active site" evidence="8">
    <location>
        <position position="223"/>
    </location>
</feature>
<evidence type="ECO:0000256" key="9">
    <source>
        <dbReference type="PIRSR" id="PIRSR601577-2"/>
    </source>
</evidence>
<keyword evidence="10" id="KW-0732">Signal</keyword>
<reference evidence="11 12" key="1">
    <citation type="submission" date="2019-10" db="EMBL/GenBank/DDBJ databases">
        <title>Assembly and Annotation for the nematode Trichostrongylus colubriformis.</title>
        <authorList>
            <person name="Martin J."/>
        </authorList>
    </citation>
    <scope>NUCLEOTIDE SEQUENCE [LARGE SCALE GENOMIC DNA]</scope>
    <source>
        <strain evidence="11">G859</strain>
        <tissue evidence="11">Whole worm</tissue>
    </source>
</reference>
<dbReference type="GO" id="GO:0005737">
    <property type="term" value="C:cytoplasm"/>
    <property type="evidence" value="ECO:0007669"/>
    <property type="project" value="TreeGrafter"/>
</dbReference>
<dbReference type="Proteomes" id="UP001331761">
    <property type="component" value="Unassembled WGS sequence"/>
</dbReference>
<name>A0AAN8FZT5_TRICO</name>
<dbReference type="GO" id="GO:0007155">
    <property type="term" value="P:cell adhesion"/>
    <property type="evidence" value="ECO:0007669"/>
    <property type="project" value="InterPro"/>
</dbReference>
<evidence type="ECO:0000256" key="3">
    <source>
        <dbReference type="ARBA" id="ARBA00022723"/>
    </source>
</evidence>
<dbReference type="GO" id="GO:0004222">
    <property type="term" value="F:metalloendopeptidase activity"/>
    <property type="evidence" value="ECO:0007669"/>
    <property type="project" value="InterPro"/>
</dbReference>
<dbReference type="Gene3D" id="2.10.55.10">
    <property type="entry name" value="Leishmanolysin domain 3"/>
    <property type="match status" value="1"/>
</dbReference>
<dbReference type="EMBL" id="WIXE01015131">
    <property type="protein sequence ID" value="KAK5973718.1"/>
    <property type="molecule type" value="Genomic_DNA"/>
</dbReference>
<dbReference type="FunFam" id="3.90.132.10:FF:000001">
    <property type="entry name" value="leishmanolysin-like peptidase isoform X2"/>
    <property type="match status" value="2"/>
</dbReference>
<evidence type="ECO:0000256" key="6">
    <source>
        <dbReference type="ARBA" id="ARBA00023049"/>
    </source>
</evidence>
<accession>A0AAN8FZT5</accession>
<dbReference type="GO" id="GO:0006508">
    <property type="term" value="P:proteolysis"/>
    <property type="evidence" value="ECO:0007669"/>
    <property type="project" value="UniProtKB-KW"/>
</dbReference>
<evidence type="ECO:0000256" key="5">
    <source>
        <dbReference type="ARBA" id="ARBA00022833"/>
    </source>
</evidence>
<protein>
    <recommendedName>
        <fullName evidence="7">Leishmanolysin-like peptidase</fullName>
    </recommendedName>
</protein>
<feature type="binding site" evidence="9">
    <location>
        <position position="226"/>
    </location>
    <ligand>
        <name>Zn(2+)</name>
        <dbReference type="ChEBI" id="CHEBI:29105"/>
        <note>catalytic</note>
    </ligand>
</feature>
<evidence type="ECO:0000256" key="2">
    <source>
        <dbReference type="ARBA" id="ARBA00022670"/>
    </source>
</evidence>
<keyword evidence="3 9" id="KW-0479">Metal-binding</keyword>
<dbReference type="PRINTS" id="PR00782">
    <property type="entry name" value="LSHMANOLYSIN"/>
</dbReference>
<comment type="caution">
    <text evidence="11">The sequence shown here is derived from an EMBL/GenBank/DDBJ whole genome shotgun (WGS) entry which is preliminary data.</text>
</comment>
<dbReference type="PANTHER" id="PTHR10942:SF0">
    <property type="entry name" value="LEISHMANOLYSIN-LIKE PEPTIDASE"/>
    <property type="match status" value="1"/>
</dbReference>
<dbReference type="AlphaFoldDB" id="A0AAN8FZT5"/>
<proteinExistence type="inferred from homology"/>
<gene>
    <name evidence="11" type="ORF">GCK32_008144</name>
</gene>
<evidence type="ECO:0000256" key="8">
    <source>
        <dbReference type="PIRSR" id="PIRSR601577-1"/>
    </source>
</evidence>
<organism evidence="11 12">
    <name type="scientific">Trichostrongylus colubriformis</name>
    <name type="common">Black scour worm</name>
    <dbReference type="NCBI Taxonomy" id="6319"/>
    <lineage>
        <taxon>Eukaryota</taxon>
        <taxon>Metazoa</taxon>
        <taxon>Ecdysozoa</taxon>
        <taxon>Nematoda</taxon>
        <taxon>Chromadorea</taxon>
        <taxon>Rhabditida</taxon>
        <taxon>Rhabditina</taxon>
        <taxon>Rhabditomorpha</taxon>
        <taxon>Strongyloidea</taxon>
        <taxon>Trichostrongylidae</taxon>
        <taxon>Trichostrongylus</taxon>
    </lineage>
</organism>
<keyword evidence="12" id="KW-1185">Reference proteome</keyword>
<keyword evidence="6 9" id="KW-0482">Metalloprotease</keyword>
<dbReference type="Gene3D" id="3.90.132.10">
    <property type="entry name" value="Leishmanolysin , domain 2"/>
    <property type="match status" value="2"/>
</dbReference>
<feature type="non-terminal residue" evidence="11">
    <location>
        <position position="1023"/>
    </location>
</feature>
<dbReference type="Gene3D" id="2.30.34.10">
    <property type="entry name" value="Leishmanolysin domain 4"/>
    <property type="match status" value="1"/>
</dbReference>
<keyword evidence="2" id="KW-0645">Protease</keyword>
<dbReference type="GO" id="GO:0046872">
    <property type="term" value="F:metal ion binding"/>
    <property type="evidence" value="ECO:0007669"/>
    <property type="project" value="UniProtKB-KW"/>
</dbReference>
<evidence type="ECO:0000313" key="11">
    <source>
        <dbReference type="EMBL" id="KAK5973718.1"/>
    </source>
</evidence>
<evidence type="ECO:0000256" key="7">
    <source>
        <dbReference type="ARBA" id="ARBA00039717"/>
    </source>
</evidence>
<comment type="cofactor">
    <cofactor evidence="9">
        <name>Zn(2+)</name>
        <dbReference type="ChEBI" id="CHEBI:29105"/>
    </cofactor>
    <text evidence="9">Binds 1 zinc ion per subunit.</text>
</comment>
<evidence type="ECO:0000256" key="1">
    <source>
        <dbReference type="ARBA" id="ARBA00005860"/>
    </source>
</evidence>
<feature type="binding site" evidence="9">
    <location>
        <position position="222"/>
    </location>
    <ligand>
        <name>Zn(2+)</name>
        <dbReference type="ChEBI" id="CHEBI:29105"/>
        <note>catalytic</note>
    </ligand>
</feature>
<dbReference type="PANTHER" id="PTHR10942">
    <property type="entry name" value="LEISHMANOLYSIN-LIKE PEPTIDASE"/>
    <property type="match status" value="1"/>
</dbReference>
<dbReference type="Gene3D" id="3.10.170.20">
    <property type="match status" value="2"/>
</dbReference>
<keyword evidence="5 9" id="KW-0862">Zinc</keyword>
<evidence type="ECO:0000313" key="12">
    <source>
        <dbReference type="Proteomes" id="UP001331761"/>
    </source>
</evidence>
<feature type="binding site" evidence="9">
    <location>
        <position position="313"/>
    </location>
    <ligand>
        <name>Zn(2+)</name>
        <dbReference type="ChEBI" id="CHEBI:29105"/>
        <note>catalytic</note>
    </ligand>
</feature>
<comment type="similarity">
    <text evidence="1">Belongs to the peptidase M8 family.</text>
</comment>
<dbReference type="Pfam" id="PF01457">
    <property type="entry name" value="Peptidase_M8"/>
    <property type="match status" value="2"/>
</dbReference>
<dbReference type="SUPFAM" id="SSF55486">
    <property type="entry name" value="Metalloproteases ('zincins'), catalytic domain"/>
    <property type="match status" value="2"/>
</dbReference>
<dbReference type="InterPro" id="IPR001577">
    <property type="entry name" value="Peptidase_M8"/>
</dbReference>
<keyword evidence="4" id="KW-0378">Hydrolase</keyword>
<dbReference type="GO" id="GO:0016020">
    <property type="term" value="C:membrane"/>
    <property type="evidence" value="ECO:0007669"/>
    <property type="project" value="InterPro"/>
</dbReference>
<evidence type="ECO:0000256" key="10">
    <source>
        <dbReference type="SAM" id="SignalP"/>
    </source>
</evidence>
<feature type="chain" id="PRO_5042865852" description="Leishmanolysin-like peptidase" evidence="10">
    <location>
        <begin position="18"/>
        <end position="1023"/>
    </location>
</feature>
<feature type="signal peptide" evidence="10">
    <location>
        <begin position="1"/>
        <end position="17"/>
    </location>
</feature>